<gene>
    <name evidence="2" type="ORF">MoryE10_01890</name>
</gene>
<name>A0A8D5AFR3_9GAMM</name>
<sequence length="190" mass="19850">MADSFTGEVRILPYTYTPMDWALCNGQQMPINQYQALYAVIGAAYGGDGQNYFNLPNLQGQVPMGTGTGPGLTPRLIGKRVGAETVTLTTGEMAAHTHTVTTKTVGPAGFGSMLGTPASDSWLARPVSISASGNVPYSAYTASGVPDVTLAAQTFGAAGGAPVQPHENRQPYLPLRFCISLNGNFPVRPA</sequence>
<organism evidence="2 3">
    <name type="scientific">Methylogaea oryzae</name>
    <dbReference type="NCBI Taxonomy" id="1295382"/>
    <lineage>
        <taxon>Bacteria</taxon>
        <taxon>Pseudomonadati</taxon>
        <taxon>Pseudomonadota</taxon>
        <taxon>Gammaproteobacteria</taxon>
        <taxon>Methylococcales</taxon>
        <taxon>Methylococcaceae</taxon>
        <taxon>Methylogaea</taxon>
    </lineage>
</organism>
<dbReference type="InterPro" id="IPR011083">
    <property type="entry name" value="Phage_tail_collar_dom"/>
</dbReference>
<evidence type="ECO:0000259" key="1">
    <source>
        <dbReference type="Pfam" id="PF07484"/>
    </source>
</evidence>
<dbReference type="EMBL" id="AP019782">
    <property type="protein sequence ID" value="BBL69583.1"/>
    <property type="molecule type" value="Genomic_DNA"/>
</dbReference>
<dbReference type="Proteomes" id="UP000824988">
    <property type="component" value="Chromosome"/>
</dbReference>
<proteinExistence type="predicted"/>
<evidence type="ECO:0000313" key="3">
    <source>
        <dbReference type="Proteomes" id="UP000824988"/>
    </source>
</evidence>
<reference evidence="2" key="1">
    <citation type="submission" date="2019-06" db="EMBL/GenBank/DDBJ databases">
        <title>Complete genome sequence of Methylogaea oryzae strain JCM16910.</title>
        <authorList>
            <person name="Asakawa S."/>
        </authorList>
    </citation>
    <scope>NUCLEOTIDE SEQUENCE</scope>
    <source>
        <strain evidence="2">E10</strain>
    </source>
</reference>
<protein>
    <submittedName>
        <fullName evidence="2">Tail protein</fullName>
    </submittedName>
</protein>
<accession>A0A8D5AFR3</accession>
<dbReference type="KEGG" id="moz:MoryE10_01890"/>
<dbReference type="RefSeq" id="WP_221047942.1">
    <property type="nucleotide sequence ID" value="NZ_AP019782.1"/>
</dbReference>
<dbReference type="Pfam" id="PF07484">
    <property type="entry name" value="Collar"/>
    <property type="match status" value="1"/>
</dbReference>
<dbReference type="AlphaFoldDB" id="A0A8D5AFR3"/>
<evidence type="ECO:0000313" key="2">
    <source>
        <dbReference type="EMBL" id="BBL69583.1"/>
    </source>
</evidence>
<keyword evidence="3" id="KW-1185">Reference proteome</keyword>
<feature type="domain" description="Phage tail collar" evidence="1">
    <location>
        <begin position="7"/>
        <end position="63"/>
    </location>
</feature>